<proteinExistence type="predicted"/>
<protein>
    <submittedName>
        <fullName evidence="1">Uncharacterized protein</fullName>
    </submittedName>
</protein>
<gene>
    <name evidence="1" type="ORF">J2S17_000183</name>
</gene>
<dbReference type="Proteomes" id="UP001238088">
    <property type="component" value="Unassembled WGS sequence"/>
</dbReference>
<organism evidence="1 2">
    <name type="scientific">Cytobacillus purgationiresistens</name>
    <dbReference type="NCBI Taxonomy" id="863449"/>
    <lineage>
        <taxon>Bacteria</taxon>
        <taxon>Bacillati</taxon>
        <taxon>Bacillota</taxon>
        <taxon>Bacilli</taxon>
        <taxon>Bacillales</taxon>
        <taxon>Bacillaceae</taxon>
        <taxon>Cytobacillus</taxon>
    </lineage>
</organism>
<dbReference type="RefSeq" id="WP_307470970.1">
    <property type="nucleotide sequence ID" value="NZ_JAUSUB010000001.1"/>
</dbReference>
<accession>A0ABU0AAP5</accession>
<dbReference type="EMBL" id="JAUSUB010000001">
    <property type="protein sequence ID" value="MDQ0268314.1"/>
    <property type="molecule type" value="Genomic_DNA"/>
</dbReference>
<reference evidence="1 2" key="1">
    <citation type="submission" date="2023-07" db="EMBL/GenBank/DDBJ databases">
        <title>Genomic Encyclopedia of Type Strains, Phase IV (KMG-IV): sequencing the most valuable type-strain genomes for metagenomic binning, comparative biology and taxonomic classification.</title>
        <authorList>
            <person name="Goeker M."/>
        </authorList>
    </citation>
    <scope>NUCLEOTIDE SEQUENCE [LARGE SCALE GENOMIC DNA]</scope>
    <source>
        <strain evidence="1 2">DSM 23494</strain>
    </source>
</reference>
<sequence>MWRFVRSTPSELKAAFDEPPIIPSASKVENVAFMANYISIYHSMNGKEEWIVSAKDVEMPQKKR</sequence>
<evidence type="ECO:0000313" key="2">
    <source>
        <dbReference type="Proteomes" id="UP001238088"/>
    </source>
</evidence>
<keyword evidence="2" id="KW-1185">Reference proteome</keyword>
<name>A0ABU0AAP5_9BACI</name>
<comment type="caution">
    <text evidence="1">The sequence shown here is derived from an EMBL/GenBank/DDBJ whole genome shotgun (WGS) entry which is preliminary data.</text>
</comment>
<evidence type="ECO:0000313" key="1">
    <source>
        <dbReference type="EMBL" id="MDQ0268314.1"/>
    </source>
</evidence>